<dbReference type="InterPro" id="IPR017938">
    <property type="entry name" value="Riboflavin_synthase-like_b-brl"/>
</dbReference>
<evidence type="ECO:0000256" key="1">
    <source>
        <dbReference type="ARBA" id="ARBA00022448"/>
    </source>
</evidence>
<dbReference type="InterPro" id="IPR037117">
    <property type="entry name" value="Dihydroorotate_DH_ele_sf"/>
</dbReference>
<keyword evidence="1" id="KW-0813">Transport</keyword>
<keyword evidence="2" id="KW-0285">Flavoprotein</keyword>
<evidence type="ECO:0000256" key="5">
    <source>
        <dbReference type="ARBA" id="ARBA00022827"/>
    </source>
</evidence>
<name>A0A653AHB2_UNCDX</name>
<dbReference type="PANTHER" id="PTHR43513">
    <property type="entry name" value="DIHYDROOROTATE DEHYDROGENASE B (NAD(+)), ELECTRON TRANSFER SUBUNIT"/>
    <property type="match status" value="1"/>
</dbReference>
<dbReference type="AlphaFoldDB" id="A0A653AHB2"/>
<evidence type="ECO:0000256" key="4">
    <source>
        <dbReference type="ARBA" id="ARBA00022723"/>
    </source>
</evidence>
<keyword evidence="3 10" id="KW-0001">2Fe-2S</keyword>
<organism evidence="12">
    <name type="scientific">Uncultured Desulfatiglans sp</name>
    <dbReference type="NCBI Taxonomy" id="1748965"/>
    <lineage>
        <taxon>Bacteria</taxon>
        <taxon>Pseudomonadati</taxon>
        <taxon>Thermodesulfobacteriota</taxon>
        <taxon>Desulfobacteria</taxon>
        <taxon>Desulfatiglandales</taxon>
        <taxon>Desulfatiglandaceae</taxon>
        <taxon>Desulfatiglans</taxon>
        <taxon>environmental samples</taxon>
    </lineage>
</organism>
<feature type="binding site" evidence="10">
    <location>
        <position position="248"/>
    </location>
    <ligand>
        <name>[2Fe-2S] cluster</name>
        <dbReference type="ChEBI" id="CHEBI:190135"/>
    </ligand>
</feature>
<evidence type="ECO:0000256" key="3">
    <source>
        <dbReference type="ARBA" id="ARBA00022714"/>
    </source>
</evidence>
<dbReference type="InterPro" id="IPR019480">
    <property type="entry name" value="Dihydroorotate_DH_Fe-S-bd"/>
</dbReference>
<dbReference type="Pfam" id="PF00175">
    <property type="entry name" value="NAD_binding_1"/>
    <property type="match status" value="1"/>
</dbReference>
<dbReference type="PIRSF" id="PIRSF006816">
    <property type="entry name" value="Cyc3_hyd_g"/>
    <property type="match status" value="1"/>
</dbReference>
<evidence type="ECO:0000313" key="12">
    <source>
        <dbReference type="EMBL" id="VBB47472.1"/>
    </source>
</evidence>
<feature type="binding site" evidence="10">
    <location>
        <position position="251"/>
    </location>
    <ligand>
        <name>[2Fe-2S] cluster</name>
        <dbReference type="ChEBI" id="CHEBI:190135"/>
    </ligand>
</feature>
<evidence type="ECO:0000256" key="6">
    <source>
        <dbReference type="ARBA" id="ARBA00022982"/>
    </source>
</evidence>
<feature type="domain" description="FAD-binding FR-type" evidence="11">
    <location>
        <begin position="9"/>
        <end position="107"/>
    </location>
</feature>
<dbReference type="CDD" id="cd06221">
    <property type="entry name" value="sulfite_reductase_like"/>
    <property type="match status" value="1"/>
</dbReference>
<comment type="cofactor">
    <cofactor evidence="9">
        <name>[2Fe-2S] cluster</name>
        <dbReference type="ChEBI" id="CHEBI:190135"/>
    </cofactor>
</comment>
<evidence type="ECO:0000259" key="11">
    <source>
        <dbReference type="PROSITE" id="PS51384"/>
    </source>
</evidence>
<dbReference type="EMBL" id="UPXX01000032">
    <property type="protein sequence ID" value="VBB47472.1"/>
    <property type="molecule type" value="Genomic_DNA"/>
</dbReference>
<dbReference type="InterPro" id="IPR012165">
    <property type="entry name" value="Cyt_c3_hydrogenase_gsu"/>
</dbReference>
<proteinExistence type="predicted"/>
<dbReference type="GO" id="GO:0050660">
    <property type="term" value="F:flavin adenine dinucleotide binding"/>
    <property type="evidence" value="ECO:0007669"/>
    <property type="project" value="InterPro"/>
</dbReference>
<dbReference type="PROSITE" id="PS51384">
    <property type="entry name" value="FAD_FR"/>
    <property type="match status" value="1"/>
</dbReference>
<keyword evidence="5" id="KW-0274">FAD</keyword>
<gene>
    <name evidence="12" type="ORF">TRIP_B50323</name>
</gene>
<dbReference type="Gene3D" id="2.40.30.10">
    <property type="entry name" value="Translation factors"/>
    <property type="match status" value="1"/>
</dbReference>
<feature type="binding site" evidence="10">
    <location>
        <position position="243"/>
    </location>
    <ligand>
        <name>[2Fe-2S] cluster</name>
        <dbReference type="ChEBI" id="CHEBI:190135"/>
    </ligand>
</feature>
<dbReference type="SUPFAM" id="SSF63380">
    <property type="entry name" value="Riboflavin synthase domain-like"/>
    <property type="match status" value="1"/>
</dbReference>
<protein>
    <submittedName>
        <fullName evidence="12">Oxidoreductase FAD/NAD(P)-binding domain protein</fullName>
    </submittedName>
</protein>
<keyword evidence="4 10" id="KW-0479">Metal-binding</keyword>
<comment type="cofactor">
    <cofactor evidence="10">
        <name>[2Fe-2S] cluster</name>
        <dbReference type="ChEBI" id="CHEBI:190135"/>
    </cofactor>
    <text evidence="10">Binds 1 [2Fe-2S] cluster per subunit.</text>
</comment>
<feature type="binding site" evidence="10">
    <location>
        <position position="259"/>
    </location>
    <ligand>
        <name>[2Fe-2S] cluster</name>
        <dbReference type="ChEBI" id="CHEBI:190135"/>
    </ligand>
</feature>
<dbReference type="Gene3D" id="2.10.240.10">
    <property type="entry name" value="Dihydroorotate dehydrogenase, electron transfer subunit"/>
    <property type="match status" value="1"/>
</dbReference>
<accession>A0A653AHB2</accession>
<evidence type="ECO:0000256" key="2">
    <source>
        <dbReference type="ARBA" id="ARBA00022630"/>
    </source>
</evidence>
<dbReference type="PANTHER" id="PTHR43513:SF1">
    <property type="entry name" value="ANAEROBIC SULFITE REDUCTASE SUBUNIT B"/>
    <property type="match status" value="1"/>
</dbReference>
<dbReference type="InterPro" id="IPR017927">
    <property type="entry name" value="FAD-bd_FR_type"/>
</dbReference>
<evidence type="ECO:0000256" key="7">
    <source>
        <dbReference type="ARBA" id="ARBA00023004"/>
    </source>
</evidence>
<evidence type="ECO:0000256" key="8">
    <source>
        <dbReference type="ARBA" id="ARBA00023014"/>
    </source>
</evidence>
<dbReference type="GO" id="GO:0016491">
    <property type="term" value="F:oxidoreductase activity"/>
    <property type="evidence" value="ECO:0007669"/>
    <property type="project" value="InterPro"/>
</dbReference>
<evidence type="ECO:0000256" key="9">
    <source>
        <dbReference type="ARBA" id="ARBA00034078"/>
    </source>
</evidence>
<dbReference type="SUPFAM" id="SSF52343">
    <property type="entry name" value="Ferredoxin reductase-like, C-terminal NADP-linked domain"/>
    <property type="match status" value="1"/>
</dbReference>
<dbReference type="GO" id="GO:0046872">
    <property type="term" value="F:metal ion binding"/>
    <property type="evidence" value="ECO:0007669"/>
    <property type="project" value="UniProtKB-KW"/>
</dbReference>
<sequence length="279" mass="31306">MPEHLHTLMEPVLYRIERRKKETRDTFTLELVREDGGALMRFWPGQFNMLYMFGVGEVPISISGDPLDEEKIVHTIRSYGSVTHKMAELRRGDVIGIRGPFGRPWPLDELEGGDVVLAAGGIGLAPLRPVIYSILSRRPRFGEVTLIYGERTPSDILFRTLLEQWRGRFDMKLEVTVDSAREGWRGSVGVVTTLIPGLRLDAERTQALICGPQIMMTHTIQALKDKGLTEERIHVSTERNMKCGAGICGHCQLGTVLVCRDGPVFRLSEIGTLLGKREL</sequence>
<dbReference type="Gene3D" id="3.40.50.80">
    <property type="entry name" value="Nucleotide-binding domain of ferredoxin-NADP reductase (FNR) module"/>
    <property type="match status" value="1"/>
</dbReference>
<dbReference type="InterPro" id="IPR001709">
    <property type="entry name" value="Flavoprot_Pyr_Nucl_cyt_Rdtase"/>
</dbReference>
<dbReference type="GO" id="GO:0006221">
    <property type="term" value="P:pyrimidine nucleotide biosynthetic process"/>
    <property type="evidence" value="ECO:0007669"/>
    <property type="project" value="InterPro"/>
</dbReference>
<dbReference type="Pfam" id="PF10418">
    <property type="entry name" value="DHODB_Fe-S_bind"/>
    <property type="match status" value="1"/>
</dbReference>
<dbReference type="PRINTS" id="PR00406">
    <property type="entry name" value="CYTB5RDTASE"/>
</dbReference>
<dbReference type="GO" id="GO:0051537">
    <property type="term" value="F:2 iron, 2 sulfur cluster binding"/>
    <property type="evidence" value="ECO:0007669"/>
    <property type="project" value="UniProtKB-KW"/>
</dbReference>
<dbReference type="PRINTS" id="PR00371">
    <property type="entry name" value="FPNCR"/>
</dbReference>
<reference evidence="12" key="1">
    <citation type="submission" date="2018-07" db="EMBL/GenBank/DDBJ databases">
        <authorList>
            <consortium name="Genoscope - CEA"/>
            <person name="William W."/>
        </authorList>
    </citation>
    <scope>NUCLEOTIDE SEQUENCE</scope>
    <source>
        <strain evidence="12">IK1</strain>
    </source>
</reference>
<dbReference type="InterPro" id="IPR001433">
    <property type="entry name" value="OxRdtase_FAD/NAD-bd"/>
</dbReference>
<keyword evidence="6" id="KW-0249">Electron transport</keyword>
<dbReference type="InterPro" id="IPR039261">
    <property type="entry name" value="FNR_nucleotide-bd"/>
</dbReference>
<keyword evidence="8 10" id="KW-0411">Iron-sulfur</keyword>
<evidence type="ECO:0000256" key="10">
    <source>
        <dbReference type="PIRSR" id="PIRSR006816-2"/>
    </source>
</evidence>
<dbReference type="InterPro" id="IPR050353">
    <property type="entry name" value="PyrK_electron_transfer"/>
</dbReference>
<keyword evidence="7 10" id="KW-0408">Iron</keyword>